<feature type="active site" description="Nucleophile" evidence="7">
    <location>
        <position position="92"/>
    </location>
</feature>
<evidence type="ECO:0000256" key="8">
    <source>
        <dbReference type="PROSITE-ProRule" id="PRU10086"/>
    </source>
</evidence>
<reference evidence="10 11" key="1">
    <citation type="submission" date="2023-08" db="EMBL/GenBank/DDBJ databases">
        <authorList>
            <person name="Folkvardsen B D."/>
            <person name="Norman A."/>
        </authorList>
    </citation>
    <scope>NUCLEOTIDE SEQUENCE [LARGE SCALE GENOMIC DNA]</scope>
    <source>
        <strain evidence="10 11">Mu0050</strain>
    </source>
</reference>
<comment type="function">
    <text evidence="7">Cleaves peptides in various proteins in a process that requires ATP hydrolysis. Has a chymotrypsin-like activity. Plays a major role in the degradation of misfolded proteins.</text>
</comment>
<keyword evidence="4 7" id="KW-0378">Hydrolase</keyword>
<dbReference type="Pfam" id="PF00574">
    <property type="entry name" value="CLP_protease"/>
    <property type="match status" value="1"/>
</dbReference>
<proteinExistence type="inferred from homology"/>
<evidence type="ECO:0000256" key="3">
    <source>
        <dbReference type="ARBA" id="ARBA00022670"/>
    </source>
</evidence>
<dbReference type="PROSITE" id="PS00382">
    <property type="entry name" value="CLP_PROTEASE_HIS"/>
    <property type="match status" value="1"/>
</dbReference>
<dbReference type="HAMAP" id="MF_00444">
    <property type="entry name" value="ClpP"/>
    <property type="match status" value="1"/>
</dbReference>
<dbReference type="InterPro" id="IPR001907">
    <property type="entry name" value="ClpP"/>
</dbReference>
<dbReference type="EMBL" id="OY726395">
    <property type="protein sequence ID" value="CAJ1581561.1"/>
    <property type="molecule type" value="Genomic_DNA"/>
</dbReference>
<dbReference type="NCBIfam" id="NF009205">
    <property type="entry name" value="PRK12553.1"/>
    <property type="match status" value="1"/>
</dbReference>
<evidence type="ECO:0000256" key="7">
    <source>
        <dbReference type="HAMAP-Rule" id="MF_00444"/>
    </source>
</evidence>
<organism evidence="10 11">
    <name type="scientific">[Mycobacterium] wendilense</name>
    <dbReference type="NCBI Taxonomy" id="3064284"/>
    <lineage>
        <taxon>Bacteria</taxon>
        <taxon>Bacillati</taxon>
        <taxon>Actinomycetota</taxon>
        <taxon>Actinomycetes</taxon>
        <taxon>Mycobacteriales</taxon>
        <taxon>Mycobacteriaceae</taxon>
        <taxon>Mycolicibacter</taxon>
    </lineage>
</organism>
<keyword evidence="11" id="KW-1185">Reference proteome</keyword>
<dbReference type="Proteomes" id="UP001190466">
    <property type="component" value="Chromosome"/>
</dbReference>
<dbReference type="GO" id="GO:0008233">
    <property type="term" value="F:peptidase activity"/>
    <property type="evidence" value="ECO:0007669"/>
    <property type="project" value="UniProtKB-KW"/>
</dbReference>
<comment type="subunit">
    <text evidence="7">Fourteen ClpP subunits assemble into 2 heptameric rings which stack back to back to give a disk-like structure with a central cavity, resembling the structure of eukaryotic proteasomes.</text>
</comment>
<dbReference type="InterPro" id="IPR033135">
    <property type="entry name" value="ClpP_His_AS"/>
</dbReference>
<dbReference type="PANTHER" id="PTHR10381">
    <property type="entry name" value="ATP-DEPENDENT CLP PROTEASE PROTEOLYTIC SUBUNIT"/>
    <property type="match status" value="1"/>
</dbReference>
<dbReference type="NCBIfam" id="NF001368">
    <property type="entry name" value="PRK00277.1"/>
    <property type="match status" value="1"/>
</dbReference>
<comment type="similarity">
    <text evidence="1 7 9">Belongs to the peptidase S14 family.</text>
</comment>
<dbReference type="PANTHER" id="PTHR10381:SF70">
    <property type="entry name" value="ATP-DEPENDENT CLP PROTEASE PROTEOLYTIC SUBUNIT"/>
    <property type="match status" value="1"/>
</dbReference>
<evidence type="ECO:0000256" key="2">
    <source>
        <dbReference type="ARBA" id="ARBA00022490"/>
    </source>
</evidence>
<sequence>MRSGGMGLNLTDSVYERLLAERIIFLGTQVDDDIANRLCAQILLLAAEDPTKDINLYINSPGGSVTAGMAIYDTMVLAPCDVATYAMGLAASMGEFLLAAGTKGKRFALPHARIMMHQPSAGIGGSAADIAIQAEQFALTKKEMNRLNAEFTGQPLERIEADADRDRWFTAQEALEYGFVDHIITRAHTNGSAS</sequence>
<comment type="catalytic activity">
    <reaction evidence="6 7 8">
        <text>Hydrolysis of proteins to small peptides in the presence of ATP and magnesium. alpha-casein is the usual test substrate. In the absence of ATP, only oligopeptides shorter than five residues are hydrolyzed (such as succinyl-Leu-Tyr-|-NHMec, and Leu-Tyr-Leu-|-Tyr-Trp, in which cleavage of the -Tyr-|-Leu- and -Tyr-|-Trp bonds also occurs).</text>
        <dbReference type="EC" id="3.4.21.92"/>
    </reaction>
</comment>
<keyword evidence="5 7" id="KW-0720">Serine protease</keyword>
<dbReference type="EC" id="3.4.21.92" evidence="7"/>
<dbReference type="SUPFAM" id="SSF52096">
    <property type="entry name" value="ClpP/crotonase"/>
    <property type="match status" value="1"/>
</dbReference>
<protein>
    <recommendedName>
        <fullName evidence="7 9">ATP-dependent Clp protease proteolytic subunit</fullName>
        <ecNumber evidence="7">3.4.21.92</ecNumber>
    </recommendedName>
    <alternativeName>
        <fullName evidence="7">Endopeptidase Clp</fullName>
    </alternativeName>
</protein>
<keyword evidence="2 7" id="KW-0963">Cytoplasm</keyword>
<dbReference type="Gene3D" id="3.90.226.10">
    <property type="entry name" value="2-enoyl-CoA Hydratase, Chain A, domain 1"/>
    <property type="match status" value="1"/>
</dbReference>
<accession>A0ABM9MC00</accession>
<dbReference type="GO" id="GO:0006508">
    <property type="term" value="P:proteolysis"/>
    <property type="evidence" value="ECO:0007669"/>
    <property type="project" value="UniProtKB-KW"/>
</dbReference>
<evidence type="ECO:0000256" key="4">
    <source>
        <dbReference type="ARBA" id="ARBA00022801"/>
    </source>
</evidence>
<name>A0ABM9MC00_9MYCO</name>
<dbReference type="InterPro" id="IPR029045">
    <property type="entry name" value="ClpP/crotonase-like_dom_sf"/>
</dbReference>
<evidence type="ECO:0000256" key="5">
    <source>
        <dbReference type="ARBA" id="ARBA00022825"/>
    </source>
</evidence>
<evidence type="ECO:0000313" key="10">
    <source>
        <dbReference type="EMBL" id="CAJ1581561.1"/>
    </source>
</evidence>
<dbReference type="InterPro" id="IPR023562">
    <property type="entry name" value="ClpP/TepA"/>
</dbReference>
<evidence type="ECO:0000256" key="1">
    <source>
        <dbReference type="ARBA" id="ARBA00007039"/>
    </source>
</evidence>
<evidence type="ECO:0000256" key="9">
    <source>
        <dbReference type="RuleBase" id="RU003567"/>
    </source>
</evidence>
<dbReference type="PRINTS" id="PR00127">
    <property type="entry name" value="CLPPROTEASEP"/>
</dbReference>
<comment type="subcellular location">
    <subcellularLocation>
        <location evidence="7">Cytoplasm</location>
    </subcellularLocation>
</comment>
<dbReference type="CDD" id="cd07017">
    <property type="entry name" value="S14_ClpP_2"/>
    <property type="match status" value="1"/>
</dbReference>
<feature type="active site" evidence="7 8">
    <location>
        <position position="117"/>
    </location>
</feature>
<evidence type="ECO:0000313" key="11">
    <source>
        <dbReference type="Proteomes" id="UP001190466"/>
    </source>
</evidence>
<gene>
    <name evidence="7" type="primary">clpP</name>
    <name evidence="10" type="ORF">MU0050_001599</name>
</gene>
<evidence type="ECO:0000256" key="6">
    <source>
        <dbReference type="ARBA" id="ARBA00034021"/>
    </source>
</evidence>
<keyword evidence="3 7" id="KW-0645">Protease</keyword>
<dbReference type="RefSeq" id="WP_316517130.1">
    <property type="nucleotide sequence ID" value="NZ_OY726395.1"/>
</dbReference>